<keyword evidence="2" id="KW-0812">Transmembrane</keyword>
<keyword evidence="5" id="KW-1185">Reference proteome</keyword>
<dbReference type="Pfam" id="PF18702">
    <property type="entry name" value="DUF5642"/>
    <property type="match status" value="1"/>
</dbReference>
<evidence type="ECO:0000256" key="1">
    <source>
        <dbReference type="SAM" id="MobiDB-lite"/>
    </source>
</evidence>
<sequence>MSGTADSDCIAPSDSGDTTTEKRPRLPRRGWALLATATLVVAPLSGAAGWELNSRLRNSGTSAAIDRQWLIKLVDLAAQFPSGFHLTSAEAADLAEQSRLMQGATVIPENCANPAERNGGISPPAGAILDSLAGRTQGRVLEVTALASPQPIPVRDVPPHCDAVVFYKAGLIQGFTGPVSPPPIPDGVAVKSSQAVRVRYTITDGTGPSIDTVCYVYRALLDDLHSVSVTFAGQISPGPLRDIDPTPASELFTHALTTLQTS</sequence>
<feature type="domain" description="DUF5642" evidence="3">
    <location>
        <begin position="72"/>
        <end position="259"/>
    </location>
</feature>
<reference evidence="4 5" key="1">
    <citation type="submission" date="2024-04" db="EMBL/GenBank/DDBJ databases">
        <title>Genomic Markers of Mycobacteria.</title>
        <authorList>
            <person name="Soliman M.S."/>
            <person name="Elkholy A."/>
            <person name="Soliman N.S."/>
            <person name="Abbas A."/>
            <person name="Khayrat S."/>
            <person name="Shawky S."/>
        </authorList>
    </citation>
    <scope>NUCLEOTIDE SEQUENCE [LARGE SCALE GENOMIC DNA]</scope>
    <source>
        <strain evidence="4 5">Egy-CU-AM5</strain>
    </source>
</reference>
<feature type="transmembrane region" description="Helical" evidence="2">
    <location>
        <begin position="31"/>
        <end position="50"/>
    </location>
</feature>
<proteinExistence type="predicted"/>
<keyword evidence="2" id="KW-0472">Membrane</keyword>
<comment type="caution">
    <text evidence="4">The sequence shown here is derived from an EMBL/GenBank/DDBJ whole genome shotgun (WGS) entry which is preliminary data.</text>
</comment>
<protein>
    <submittedName>
        <fullName evidence="4">DUF5642 family protein</fullName>
    </submittedName>
</protein>
<accession>A0ABV3VC23</accession>
<organism evidence="4 5">
    <name type="scientific">Mycolicibacterium porcinum</name>
    <dbReference type="NCBI Taxonomy" id="39693"/>
    <lineage>
        <taxon>Bacteria</taxon>
        <taxon>Bacillati</taxon>
        <taxon>Actinomycetota</taxon>
        <taxon>Actinomycetes</taxon>
        <taxon>Mycobacteriales</taxon>
        <taxon>Mycobacteriaceae</taxon>
        <taxon>Mycolicibacterium</taxon>
    </lineage>
</organism>
<keyword evidence="2" id="KW-1133">Transmembrane helix</keyword>
<name>A0ABV3VC23_9MYCO</name>
<dbReference type="EMBL" id="JBDLOU010000021">
    <property type="protein sequence ID" value="MEX3738963.1"/>
    <property type="molecule type" value="Genomic_DNA"/>
</dbReference>
<evidence type="ECO:0000259" key="3">
    <source>
        <dbReference type="Pfam" id="PF18702"/>
    </source>
</evidence>
<feature type="region of interest" description="Disordered" evidence="1">
    <location>
        <begin position="1"/>
        <end position="24"/>
    </location>
</feature>
<dbReference type="RefSeq" id="WP_368573052.1">
    <property type="nucleotide sequence ID" value="NZ_JBDLOU010000021.1"/>
</dbReference>
<evidence type="ECO:0000313" key="4">
    <source>
        <dbReference type="EMBL" id="MEX3738963.1"/>
    </source>
</evidence>
<gene>
    <name evidence="4" type="ORF">ABFW12_12050</name>
</gene>
<dbReference type="Proteomes" id="UP001558474">
    <property type="component" value="Unassembled WGS sequence"/>
</dbReference>
<dbReference type="InterPro" id="IPR041313">
    <property type="entry name" value="DUF5642"/>
</dbReference>
<evidence type="ECO:0000256" key="2">
    <source>
        <dbReference type="SAM" id="Phobius"/>
    </source>
</evidence>
<evidence type="ECO:0000313" key="5">
    <source>
        <dbReference type="Proteomes" id="UP001558474"/>
    </source>
</evidence>